<dbReference type="PANTHER" id="PTHR43479">
    <property type="entry name" value="ACREF/ENVCD OPERON REPRESSOR-RELATED"/>
    <property type="match status" value="1"/>
</dbReference>
<dbReference type="EMBL" id="CP048914">
    <property type="protein sequence ID" value="QMS85772.1"/>
    <property type="molecule type" value="Genomic_DNA"/>
</dbReference>
<sequence length="206" mass="24888">MPKNTYYNLPDDKKERIFNAGILEFSYHDRYEASVNRIVRIASISKGSFYQYFENKDEFFWFIVTEIIYGSVEKYETLLEQHDGDFLQTEEDVFFALLDLFDDSKYRNLLSNVYRTSYMELQSRIRNKSTTIYFDMYDVLMKFGFKGYDIKSKDDFLVAYEMIRNVANQLIMTMIAENLSKTRTKLLYERHMYYITNGLKKRGWFQ</sequence>
<dbReference type="InterPro" id="IPR009057">
    <property type="entry name" value="Homeodomain-like_sf"/>
</dbReference>
<dbReference type="GO" id="GO:0003677">
    <property type="term" value="F:DNA binding"/>
    <property type="evidence" value="ECO:0007669"/>
    <property type="project" value="UniProtKB-UniRule"/>
</dbReference>
<dbReference type="PANTHER" id="PTHR43479:SF11">
    <property type="entry name" value="ACREF_ENVCD OPERON REPRESSOR-RELATED"/>
    <property type="match status" value="1"/>
</dbReference>
<evidence type="ECO:0000313" key="5">
    <source>
        <dbReference type="Proteomes" id="UP000514720"/>
    </source>
</evidence>
<name>A0A7L7KTZ1_9MOLU</name>
<accession>A0A7L7KTZ1</accession>
<evidence type="ECO:0000259" key="3">
    <source>
        <dbReference type="PROSITE" id="PS50977"/>
    </source>
</evidence>
<dbReference type="Proteomes" id="UP000514720">
    <property type="component" value="Chromosome"/>
</dbReference>
<evidence type="ECO:0000313" key="4">
    <source>
        <dbReference type="EMBL" id="QMS85772.1"/>
    </source>
</evidence>
<dbReference type="InterPro" id="IPR050624">
    <property type="entry name" value="HTH-type_Tx_Regulator"/>
</dbReference>
<dbReference type="RefSeq" id="WP_258877579.1">
    <property type="nucleotide sequence ID" value="NZ_CP048914.1"/>
</dbReference>
<proteinExistence type="predicted"/>
<feature type="domain" description="HTH tetR-type" evidence="3">
    <location>
        <begin position="11"/>
        <end position="71"/>
    </location>
</feature>
<gene>
    <name evidence="4" type="ORF">G4Z02_08445</name>
</gene>
<reference evidence="4 5" key="1">
    <citation type="submission" date="2020-02" db="EMBL/GenBank/DDBJ databases">
        <authorList>
            <person name="Zheng R.K."/>
            <person name="Sun C.M."/>
        </authorList>
    </citation>
    <scope>NUCLEOTIDE SEQUENCE [LARGE SCALE GENOMIC DNA]</scope>
    <source>
        <strain evidence="5">zrk13</strain>
    </source>
</reference>
<keyword evidence="1 2" id="KW-0238">DNA-binding</keyword>
<dbReference type="InterPro" id="IPR001647">
    <property type="entry name" value="HTH_TetR"/>
</dbReference>
<organism evidence="4 5">
    <name type="scientific">Candidatus Xianfuyuplasma coldseepsis</name>
    <dbReference type="NCBI Taxonomy" id="2782163"/>
    <lineage>
        <taxon>Bacteria</taxon>
        <taxon>Bacillati</taxon>
        <taxon>Mycoplasmatota</taxon>
        <taxon>Mollicutes</taxon>
        <taxon>Candidatus Izemoplasmatales</taxon>
        <taxon>Candidatus Izemoplasmataceae</taxon>
        <taxon>Candidatus Xianfuyuplasma</taxon>
    </lineage>
</organism>
<evidence type="ECO:0000256" key="2">
    <source>
        <dbReference type="PROSITE-ProRule" id="PRU00335"/>
    </source>
</evidence>
<keyword evidence="5" id="KW-1185">Reference proteome</keyword>
<dbReference type="KEGG" id="xcl:G4Z02_08445"/>
<dbReference type="Pfam" id="PF00440">
    <property type="entry name" value="TetR_N"/>
    <property type="match status" value="1"/>
</dbReference>
<dbReference type="PROSITE" id="PS50977">
    <property type="entry name" value="HTH_TETR_2"/>
    <property type="match status" value="1"/>
</dbReference>
<dbReference type="SUPFAM" id="SSF46689">
    <property type="entry name" value="Homeodomain-like"/>
    <property type="match status" value="1"/>
</dbReference>
<evidence type="ECO:0000256" key="1">
    <source>
        <dbReference type="ARBA" id="ARBA00023125"/>
    </source>
</evidence>
<dbReference type="AlphaFoldDB" id="A0A7L7KTZ1"/>
<dbReference type="Gene3D" id="1.10.357.10">
    <property type="entry name" value="Tetracycline Repressor, domain 2"/>
    <property type="match status" value="1"/>
</dbReference>
<protein>
    <submittedName>
        <fullName evidence="4">TetR/AcrR family transcriptional regulator</fullName>
    </submittedName>
</protein>
<feature type="DNA-binding region" description="H-T-H motif" evidence="2">
    <location>
        <begin position="34"/>
        <end position="53"/>
    </location>
</feature>